<gene>
    <name evidence="3" type="ORF">IM755_05465</name>
</gene>
<sequence length="598" mass="67397">MRKILIIYFFLICNVLFSQNEFTTIWKPSNASSVLPATTNTQIRIPIIGGPYNISWEEVGYPTHNGTLSNQTGMITIDFGPQINPVIANTLYEIKISGNFNTLQFSNNPSANSFYGDRFKLLTITKWGNNAWTTFFRAFRGCVNLNVIATDIPNLNNVNDLSEMFYGCTILSGNNSFNNWNTSNITNMMSMFHSALYFNQDISNWDTSNVTNMMNLFAGTIFNQNINNWDVSKVTDFRGVFYQAPDFNQPIGNWNTSSATTMDGMFYRATNFNQSIENWDISSCTSMQYMFMFAINFNQPLGNWNTSSVTDISQMFQSATNFNQPIGDWDTSSITDMSAMFQSATNFNQPIGNWDTSSVTNMSAMFQSATNFNQFIGNWNTSSTTQLKFMFKDASNFNQPIGNWSTSSVTNMSYMFENAVEFNQSIENWSLNNNVNLIGMFNNSGIDCINYDITLIGWANNPACPNGRNLGSNQLIYSSNAGQNARSILTTSISSSGKGWTISGDSLDVNCESLLNDVSFSIKNNFLIYPNPSQNYLTIEIEKLNNAMLHIIDINGRLIQQQKLQKTNIINTEVLQKGVYLFKITTTEGFFIEKVVVK</sequence>
<dbReference type="NCBIfam" id="TIGR04183">
    <property type="entry name" value="Por_Secre_tail"/>
    <property type="match status" value="1"/>
</dbReference>
<protein>
    <submittedName>
        <fullName evidence="3">BspA family leucine-rich repeat surface protein</fullName>
    </submittedName>
</protein>
<dbReference type="RefSeq" id="WP_194094407.1">
    <property type="nucleotide sequence ID" value="NZ_JADFTZ010000001.1"/>
</dbReference>
<dbReference type="InterPro" id="IPR011889">
    <property type="entry name" value="Liste_lipo_26"/>
</dbReference>
<dbReference type="EMBL" id="JADFTZ010000001">
    <property type="protein sequence ID" value="MBE9576153.1"/>
    <property type="molecule type" value="Genomic_DNA"/>
</dbReference>
<dbReference type="InterPro" id="IPR026444">
    <property type="entry name" value="Secre_tail"/>
</dbReference>
<evidence type="ECO:0000313" key="3">
    <source>
        <dbReference type="EMBL" id="MBE9576153.1"/>
    </source>
</evidence>
<comment type="caution">
    <text evidence="3">The sequence shown here is derived from an EMBL/GenBank/DDBJ whole genome shotgun (WGS) entry which is preliminary data.</text>
</comment>
<proteinExistence type="predicted"/>
<evidence type="ECO:0000259" key="2">
    <source>
        <dbReference type="Pfam" id="PF18962"/>
    </source>
</evidence>
<name>A0ABR9WQF2_9FLAO</name>
<dbReference type="Pfam" id="PF18962">
    <property type="entry name" value="Por_Secre_tail"/>
    <property type="match status" value="1"/>
</dbReference>
<accession>A0ABR9WQF2</accession>
<keyword evidence="1" id="KW-0732">Signal</keyword>
<evidence type="ECO:0000313" key="4">
    <source>
        <dbReference type="Proteomes" id="UP000656274"/>
    </source>
</evidence>
<organism evidence="3 4">
    <name type="scientific">Flavobacterium proteolyticum</name>
    <dbReference type="NCBI Taxonomy" id="2911683"/>
    <lineage>
        <taxon>Bacteria</taxon>
        <taxon>Pseudomonadati</taxon>
        <taxon>Bacteroidota</taxon>
        <taxon>Flavobacteriia</taxon>
        <taxon>Flavobacteriales</taxon>
        <taxon>Flavobacteriaceae</taxon>
        <taxon>Flavobacterium</taxon>
    </lineage>
</organism>
<keyword evidence="4" id="KW-1185">Reference proteome</keyword>
<evidence type="ECO:0000256" key="1">
    <source>
        <dbReference type="ARBA" id="ARBA00022729"/>
    </source>
</evidence>
<dbReference type="InterPro" id="IPR005046">
    <property type="entry name" value="DUF285"/>
</dbReference>
<dbReference type="NCBIfam" id="TIGR02167">
    <property type="entry name" value="Liste_lipo_26"/>
    <property type="match status" value="6"/>
</dbReference>
<reference evidence="3 4" key="1">
    <citation type="submission" date="2020-10" db="EMBL/GenBank/DDBJ databases">
        <title>The genome sequence of Flavobacterium aquaticum 1Y8A.</title>
        <authorList>
            <person name="Liu Y."/>
        </authorList>
    </citation>
    <scope>NUCLEOTIDE SEQUENCE [LARGE SCALE GENOMIC DNA]</scope>
    <source>
        <strain evidence="3 4">1Y8A</strain>
    </source>
</reference>
<dbReference type="Pfam" id="PF03382">
    <property type="entry name" value="DUF285"/>
    <property type="match status" value="1"/>
</dbReference>
<feature type="domain" description="Secretion system C-terminal sorting" evidence="2">
    <location>
        <begin position="528"/>
        <end position="597"/>
    </location>
</feature>
<dbReference type="Proteomes" id="UP000656274">
    <property type="component" value="Unassembled WGS sequence"/>
</dbReference>